<protein>
    <recommendedName>
        <fullName evidence="4">DUF2512 family protein</fullName>
    </recommendedName>
</protein>
<proteinExistence type="predicted"/>
<evidence type="ECO:0008006" key="4">
    <source>
        <dbReference type="Google" id="ProtNLM"/>
    </source>
</evidence>
<feature type="transmembrane region" description="Helical" evidence="1">
    <location>
        <begin position="62"/>
        <end position="79"/>
    </location>
</feature>
<dbReference type="AlphaFoldDB" id="A0A0L6JQ53"/>
<evidence type="ECO:0000313" key="3">
    <source>
        <dbReference type="Proteomes" id="UP000036923"/>
    </source>
</evidence>
<accession>A0A0L6JQ53</accession>
<dbReference type="Proteomes" id="UP000036923">
    <property type="component" value="Unassembled WGS sequence"/>
</dbReference>
<dbReference type="Pfam" id="PF10710">
    <property type="entry name" value="DUF2512"/>
    <property type="match status" value="1"/>
</dbReference>
<dbReference type="STRING" id="398512.Bccel_3242"/>
<dbReference type="InterPro" id="IPR019649">
    <property type="entry name" value="DUF2512"/>
</dbReference>
<dbReference type="RefSeq" id="WP_036939005.1">
    <property type="nucleotide sequence ID" value="NZ_JQKC01000008.1"/>
</dbReference>
<name>A0A0L6JQ53_9FIRM</name>
<gene>
    <name evidence="2" type="ORF">Bccel_3242</name>
</gene>
<organism evidence="2 3">
    <name type="scientific">Pseudobacteroides cellulosolvens ATCC 35603 = DSM 2933</name>
    <dbReference type="NCBI Taxonomy" id="398512"/>
    <lineage>
        <taxon>Bacteria</taxon>
        <taxon>Bacillati</taxon>
        <taxon>Bacillota</taxon>
        <taxon>Clostridia</taxon>
        <taxon>Eubacteriales</taxon>
        <taxon>Oscillospiraceae</taxon>
        <taxon>Pseudobacteroides</taxon>
    </lineage>
</organism>
<sequence length="118" mass="13231">MTGFIIKLFICPIILIISDALFNNVNYANLYQPIIIGLILAVLAHTMEVLLLRKGTLWTSNAVDFIASVIIVYITQFFLQGAKITFLGALFTSVLLSVTEYFQHLYLIKSGKWAKSSK</sequence>
<feature type="transmembrane region" description="Helical" evidence="1">
    <location>
        <begin position="30"/>
        <end position="50"/>
    </location>
</feature>
<dbReference type="eggNOG" id="ENOG5032ZNC">
    <property type="taxonomic scope" value="Bacteria"/>
</dbReference>
<keyword evidence="1" id="KW-0472">Membrane</keyword>
<dbReference type="EMBL" id="LGTC01000001">
    <property type="protein sequence ID" value="KNY27971.1"/>
    <property type="molecule type" value="Genomic_DNA"/>
</dbReference>
<keyword evidence="1" id="KW-0812">Transmembrane</keyword>
<reference evidence="3" key="1">
    <citation type="submission" date="2015-07" db="EMBL/GenBank/DDBJ databases">
        <title>Near-Complete Genome Sequence of the Cellulolytic Bacterium Bacteroides (Pseudobacteroides) cellulosolvens ATCC 35603.</title>
        <authorList>
            <person name="Dassa B."/>
            <person name="Utturkar S.M."/>
            <person name="Klingeman D.M."/>
            <person name="Hurt R.A."/>
            <person name="Keller M."/>
            <person name="Xu J."/>
            <person name="Reddy Y.H.K."/>
            <person name="Borovok I."/>
            <person name="Grinberg I.R."/>
            <person name="Lamed R."/>
            <person name="Zhivin O."/>
            <person name="Bayer E.A."/>
            <person name="Brown S.D."/>
        </authorList>
    </citation>
    <scope>NUCLEOTIDE SEQUENCE [LARGE SCALE GENOMIC DNA]</scope>
    <source>
        <strain evidence="3">DSM 2933</strain>
    </source>
</reference>
<keyword evidence="1" id="KW-1133">Transmembrane helix</keyword>
<evidence type="ECO:0000313" key="2">
    <source>
        <dbReference type="EMBL" id="KNY27971.1"/>
    </source>
</evidence>
<feature type="transmembrane region" description="Helical" evidence="1">
    <location>
        <begin position="85"/>
        <end position="108"/>
    </location>
</feature>
<keyword evidence="3" id="KW-1185">Reference proteome</keyword>
<comment type="caution">
    <text evidence="2">The sequence shown here is derived from an EMBL/GenBank/DDBJ whole genome shotgun (WGS) entry which is preliminary data.</text>
</comment>
<evidence type="ECO:0000256" key="1">
    <source>
        <dbReference type="SAM" id="Phobius"/>
    </source>
</evidence>